<keyword evidence="2" id="KW-1185">Reference proteome</keyword>
<evidence type="ECO:0000313" key="2">
    <source>
        <dbReference type="Proteomes" id="UP001148838"/>
    </source>
</evidence>
<sequence>MSYDGVGLLERIHVKRILRSNWAEQPPVRTPEKLWDRVLDAWEKMAKNIDLFHNFVDSMPRRMRADVDAGILHYHMMKDVDKASACRAENPCSSPDTDTDSCFTVLKLALLPDCGQNLDFKT</sequence>
<name>A0ABQ8SS62_PERAM</name>
<organism evidence="1 2">
    <name type="scientific">Periplaneta americana</name>
    <name type="common">American cockroach</name>
    <name type="synonym">Blatta americana</name>
    <dbReference type="NCBI Taxonomy" id="6978"/>
    <lineage>
        <taxon>Eukaryota</taxon>
        <taxon>Metazoa</taxon>
        <taxon>Ecdysozoa</taxon>
        <taxon>Arthropoda</taxon>
        <taxon>Hexapoda</taxon>
        <taxon>Insecta</taxon>
        <taxon>Pterygota</taxon>
        <taxon>Neoptera</taxon>
        <taxon>Polyneoptera</taxon>
        <taxon>Dictyoptera</taxon>
        <taxon>Blattodea</taxon>
        <taxon>Blattoidea</taxon>
        <taxon>Blattidae</taxon>
        <taxon>Blattinae</taxon>
        <taxon>Periplaneta</taxon>
    </lineage>
</organism>
<evidence type="ECO:0000313" key="1">
    <source>
        <dbReference type="EMBL" id="KAJ4437034.1"/>
    </source>
</evidence>
<proteinExistence type="predicted"/>
<accession>A0ABQ8SS62</accession>
<reference evidence="1 2" key="1">
    <citation type="journal article" date="2022" name="Allergy">
        <title>Genome assembly and annotation of Periplaneta americana reveal a comprehensive cockroach allergen profile.</title>
        <authorList>
            <person name="Wang L."/>
            <person name="Xiong Q."/>
            <person name="Saelim N."/>
            <person name="Wang L."/>
            <person name="Nong W."/>
            <person name="Wan A.T."/>
            <person name="Shi M."/>
            <person name="Liu X."/>
            <person name="Cao Q."/>
            <person name="Hui J.H.L."/>
            <person name="Sookrung N."/>
            <person name="Leung T.F."/>
            <person name="Tungtrongchitr A."/>
            <person name="Tsui S.K.W."/>
        </authorList>
    </citation>
    <scope>NUCLEOTIDE SEQUENCE [LARGE SCALE GENOMIC DNA]</scope>
    <source>
        <strain evidence="1">PWHHKU_190912</strain>
    </source>
</reference>
<comment type="caution">
    <text evidence="1">The sequence shown here is derived from an EMBL/GenBank/DDBJ whole genome shotgun (WGS) entry which is preliminary data.</text>
</comment>
<protein>
    <submittedName>
        <fullName evidence="1">Uncharacterized protein</fullName>
    </submittedName>
</protein>
<dbReference type="Proteomes" id="UP001148838">
    <property type="component" value="Unassembled WGS sequence"/>
</dbReference>
<gene>
    <name evidence="1" type="ORF">ANN_17168</name>
</gene>
<dbReference type="EMBL" id="JAJSOF020000021">
    <property type="protein sequence ID" value="KAJ4437034.1"/>
    <property type="molecule type" value="Genomic_DNA"/>
</dbReference>